<name>A0A518CTA6_9PLAN</name>
<protein>
    <submittedName>
        <fullName evidence="1">Uncharacterized protein</fullName>
    </submittedName>
</protein>
<gene>
    <name evidence="1" type="ORF">Pla110_42150</name>
</gene>
<dbReference type="AlphaFoldDB" id="A0A518CTA6"/>
<reference evidence="1 2" key="1">
    <citation type="submission" date="2019-02" db="EMBL/GenBank/DDBJ databases">
        <title>Deep-cultivation of Planctomycetes and their phenomic and genomic characterization uncovers novel biology.</title>
        <authorList>
            <person name="Wiegand S."/>
            <person name="Jogler M."/>
            <person name="Boedeker C."/>
            <person name="Pinto D."/>
            <person name="Vollmers J."/>
            <person name="Rivas-Marin E."/>
            <person name="Kohn T."/>
            <person name="Peeters S.H."/>
            <person name="Heuer A."/>
            <person name="Rast P."/>
            <person name="Oberbeckmann S."/>
            <person name="Bunk B."/>
            <person name="Jeske O."/>
            <person name="Meyerdierks A."/>
            <person name="Storesund J.E."/>
            <person name="Kallscheuer N."/>
            <person name="Luecker S."/>
            <person name="Lage O.M."/>
            <person name="Pohl T."/>
            <person name="Merkel B.J."/>
            <person name="Hornburger P."/>
            <person name="Mueller R.-W."/>
            <person name="Bruemmer F."/>
            <person name="Labrenz M."/>
            <person name="Spormann A.M."/>
            <person name="Op den Camp H."/>
            <person name="Overmann J."/>
            <person name="Amann R."/>
            <person name="Jetten M.S.M."/>
            <person name="Mascher T."/>
            <person name="Medema M.H."/>
            <person name="Devos D.P."/>
            <person name="Kaster A.-K."/>
            <person name="Ovreas L."/>
            <person name="Rohde M."/>
            <person name="Galperin M.Y."/>
            <person name="Jogler C."/>
        </authorList>
    </citation>
    <scope>NUCLEOTIDE SEQUENCE [LARGE SCALE GENOMIC DNA]</scope>
    <source>
        <strain evidence="1 2">Pla110</strain>
    </source>
</reference>
<evidence type="ECO:0000313" key="1">
    <source>
        <dbReference type="EMBL" id="QDU82458.1"/>
    </source>
</evidence>
<keyword evidence="2" id="KW-1185">Reference proteome</keyword>
<dbReference type="EMBL" id="CP036281">
    <property type="protein sequence ID" value="QDU82458.1"/>
    <property type="molecule type" value="Genomic_DNA"/>
</dbReference>
<organism evidence="1 2">
    <name type="scientific">Polystyrenella longa</name>
    <dbReference type="NCBI Taxonomy" id="2528007"/>
    <lineage>
        <taxon>Bacteria</taxon>
        <taxon>Pseudomonadati</taxon>
        <taxon>Planctomycetota</taxon>
        <taxon>Planctomycetia</taxon>
        <taxon>Planctomycetales</taxon>
        <taxon>Planctomycetaceae</taxon>
        <taxon>Polystyrenella</taxon>
    </lineage>
</organism>
<dbReference type="KEGG" id="plon:Pla110_42150"/>
<evidence type="ECO:0000313" key="2">
    <source>
        <dbReference type="Proteomes" id="UP000317178"/>
    </source>
</evidence>
<sequence>MGKGFAHKSLKDNRLWTTNAAVVEIFPKLVGNKRIYGLI</sequence>
<proteinExistence type="predicted"/>
<accession>A0A518CTA6</accession>
<dbReference type="Proteomes" id="UP000317178">
    <property type="component" value="Chromosome"/>
</dbReference>